<keyword evidence="2" id="KW-0472">Membrane</keyword>
<evidence type="ECO:0000256" key="2">
    <source>
        <dbReference type="SAM" id="Phobius"/>
    </source>
</evidence>
<proteinExistence type="predicted"/>
<dbReference type="RefSeq" id="WP_146001615.1">
    <property type="nucleotide sequence ID" value="NZ_BEWI01000032.1"/>
</dbReference>
<feature type="region of interest" description="Disordered" evidence="1">
    <location>
        <begin position="46"/>
        <end position="94"/>
    </location>
</feature>
<reference evidence="4" key="1">
    <citation type="submission" date="2020-08" db="EMBL/GenBank/DDBJ databases">
        <title>Complete genome sequence of Sphingobium barthaii strain KK22, a high-molecular-weight polycyclic aromatic hydrocarbon-degrading soil bacterium.</title>
        <authorList>
            <person name="Mori J.F."/>
            <person name="Kanaly R.A."/>
        </authorList>
    </citation>
    <scope>NUCLEOTIDE SEQUENCE [LARGE SCALE GENOMIC DNA]</scope>
    <source>
        <strain evidence="4">KK22</strain>
    </source>
</reference>
<dbReference type="KEGG" id="sbar:H5V43_09775"/>
<accession>A0A7M2GCM8</accession>
<gene>
    <name evidence="3" type="ORF">H5V43_09775</name>
</gene>
<dbReference type="Proteomes" id="UP000593663">
    <property type="component" value="Chromosome 1"/>
</dbReference>
<evidence type="ECO:0000313" key="3">
    <source>
        <dbReference type="EMBL" id="QOT70450.1"/>
    </source>
</evidence>
<dbReference type="EMBL" id="CP060035">
    <property type="protein sequence ID" value="QOT70450.1"/>
    <property type="molecule type" value="Genomic_DNA"/>
</dbReference>
<sequence>MGLRKKMLHWPAIAAAIIGIGSVSWLLLVNGQRLDTKDQFNPILIPAGNPSAAPSDSAGDIQTVPQVLPQSPPLASSTIPIDQTEQPRVAEQTRDPEWAGKTESDIGSALHTIPALASSTPLDVRCGATVCEARGKLRTDASAYNRAQAAEYLRGSGFVDALGKANALTDKVVFSEETGQFIIYFSRVRK</sequence>
<organism evidence="3 4">
    <name type="scientific">Sphingobium fuliginis (strain ATCC 27551)</name>
    <dbReference type="NCBI Taxonomy" id="336203"/>
    <lineage>
        <taxon>Bacteria</taxon>
        <taxon>Pseudomonadati</taxon>
        <taxon>Pseudomonadota</taxon>
        <taxon>Alphaproteobacteria</taxon>
        <taxon>Sphingomonadales</taxon>
        <taxon>Sphingomonadaceae</taxon>
        <taxon>Sphingobium</taxon>
    </lineage>
</organism>
<keyword evidence="2" id="KW-0812">Transmembrane</keyword>
<feature type="transmembrane region" description="Helical" evidence="2">
    <location>
        <begin position="7"/>
        <end position="28"/>
    </location>
</feature>
<evidence type="ECO:0000256" key="1">
    <source>
        <dbReference type="SAM" id="MobiDB-lite"/>
    </source>
</evidence>
<name>A0A7M2GCM8_SPHSA</name>
<protein>
    <submittedName>
        <fullName evidence="3">Uncharacterized protein</fullName>
    </submittedName>
</protein>
<keyword evidence="2" id="KW-1133">Transmembrane helix</keyword>
<feature type="compositionally biased region" description="Polar residues" evidence="1">
    <location>
        <begin position="63"/>
        <end position="86"/>
    </location>
</feature>
<evidence type="ECO:0000313" key="4">
    <source>
        <dbReference type="Proteomes" id="UP000593663"/>
    </source>
</evidence>
<dbReference type="AlphaFoldDB" id="A0A7M2GCM8"/>